<dbReference type="Gene3D" id="1.10.418.10">
    <property type="entry name" value="Calponin-like domain"/>
    <property type="match status" value="1"/>
</dbReference>
<dbReference type="SMART" id="SM00220">
    <property type="entry name" value="S_TKc"/>
    <property type="match status" value="1"/>
</dbReference>
<evidence type="ECO:0000256" key="9">
    <source>
        <dbReference type="SAM" id="MobiDB-lite"/>
    </source>
</evidence>
<evidence type="ECO:0000313" key="13">
    <source>
        <dbReference type="EMBL" id="RXW21672.1"/>
    </source>
</evidence>
<dbReference type="PANTHER" id="PTHR48016:SF4">
    <property type="entry name" value="PROTEIN KINASE DOMAIN-CONTAINING PROTEIN"/>
    <property type="match status" value="1"/>
</dbReference>
<dbReference type="PROSITE" id="PS00108">
    <property type="entry name" value="PROTEIN_KINASE_ST"/>
    <property type="match status" value="1"/>
</dbReference>
<keyword evidence="14" id="KW-1185">Reference proteome</keyword>
<dbReference type="InterPro" id="IPR046349">
    <property type="entry name" value="C1-like_sf"/>
</dbReference>
<sequence length="968" mass="105520">MKSELGARDWEEVEYRTRSLARLERIWGRSGVGNGSAAGTPQPLSTAGEERERRTFCEALRDGFVLCQLLNKLRASTVVRPDPKEDGFVKTSNVTKFLAACASYGLSHEDLFQRDDLLEGTSESLARVAHTIISLIKFVESPVPSRSKYMSGQNQSAVKSGTRSPYGTLSGVSASTPNLVPSSPSSPSAPSRKRWSPRTELPPVRSYSPGEGPLPESAKTIRQSNDSNSDWIEGDEDELEVKPMSVPLINKPPPPPKSPLRKQASRSQDPGGLITWAKNAAVPLPSPSRSSYDATVREPVRHSRQSMTSSVMTETTLLSNAPSSLLDPGHRNSSNNFGTIRTVTTELTSEAPSISRVEGESILEGLSRKTDSPISPPPKFRDRRSSDLHTVDLSRVAEETDDSLSKGSKDVPRNSDENRGSDESLVPFPRAVSGEQANGLPSPASGSSGGDTATADDRPRLRGRFQSDVESSSVRRGSPASYDEMGSGRPTRTRFESMVHLGVSANGGSASDLLSRNSLDGSSARSLMVKENGKPPIHFQLGNCIGRGQFGSVYRALNLNTGQTVAVKRIRLEGLKEEEVTQLMKEVDFVKNLSHPSIVKYEGMARDDDHLSIVLEYAENGSLAQTLKAFGKLNEKLVASYVVKILEGLHYLHTSDVVHCDLKAANILTTKTGNVKLSDFGVSLNLRAMEREIKDVAGTPNWMAPEVIELKGASTKSDIWSLGCTVVELLTGRPPYADIANSMSVMFRIVEDKMPPLPDGCSDLLEDFLKQCFQKDPSGRPSAELLCEHPWLKANWRELGDLRPQDSIPFLRRVSTDIQKTDVVRYLSQMDMQESPVSEGYVRGDAGKVSPIGRRSSNASVRPLPENDISPREHSFVKTTFSKPMMCRVCLLNVKKSAVLCAQCSLISHAKCAINAPPTCDLRAQLLLYAQYAEKGNPSSVYSNPVDLLGEPKRPVVEVAILPTPVAK</sequence>
<dbReference type="GO" id="GO:0046872">
    <property type="term" value="F:metal ion binding"/>
    <property type="evidence" value="ECO:0007669"/>
    <property type="project" value="UniProtKB-KW"/>
</dbReference>
<dbReference type="PRINTS" id="PR00109">
    <property type="entry name" value="TYRKINASE"/>
</dbReference>
<feature type="compositionally biased region" description="Low complexity" evidence="9">
    <location>
        <begin position="175"/>
        <end position="190"/>
    </location>
</feature>
<dbReference type="STRING" id="2316362.A0A4Q2DR40"/>
<dbReference type="OrthoDB" id="8693905at2759"/>
<dbReference type="AlphaFoldDB" id="A0A4Q2DR40"/>
<evidence type="ECO:0000259" key="11">
    <source>
        <dbReference type="PROSITE" id="PS50021"/>
    </source>
</evidence>
<dbReference type="PRINTS" id="PR00888">
    <property type="entry name" value="SM22CALPONIN"/>
</dbReference>
<evidence type="ECO:0000256" key="2">
    <source>
        <dbReference type="ARBA" id="ARBA00022679"/>
    </source>
</evidence>
<keyword evidence="3" id="KW-0479">Metal-binding</keyword>
<feature type="region of interest" description="Disordered" evidence="9">
    <location>
        <begin position="837"/>
        <end position="867"/>
    </location>
</feature>
<dbReference type="InterPro" id="IPR017441">
    <property type="entry name" value="Protein_kinase_ATP_BS"/>
</dbReference>
<keyword evidence="2" id="KW-0808">Transferase</keyword>
<keyword evidence="5" id="KW-0418">Kinase</keyword>
<evidence type="ECO:0000256" key="5">
    <source>
        <dbReference type="ARBA" id="ARBA00022777"/>
    </source>
</evidence>
<dbReference type="InterPro" id="IPR001715">
    <property type="entry name" value="CH_dom"/>
</dbReference>
<dbReference type="Proteomes" id="UP000290288">
    <property type="component" value="Unassembled WGS sequence"/>
</dbReference>
<accession>A0A4Q2DR40</accession>
<feature type="compositionally biased region" description="Polar residues" evidence="9">
    <location>
        <begin position="305"/>
        <end position="323"/>
    </location>
</feature>
<dbReference type="InterPro" id="IPR001245">
    <property type="entry name" value="Ser-Thr/Tyr_kinase_cat_dom"/>
</dbReference>
<dbReference type="InterPro" id="IPR002219">
    <property type="entry name" value="PKC_DAG/PE"/>
</dbReference>
<keyword evidence="6" id="KW-0862">Zinc</keyword>
<dbReference type="PROSITE" id="PS50021">
    <property type="entry name" value="CH"/>
    <property type="match status" value="1"/>
</dbReference>
<gene>
    <name evidence="13" type="ORF">EST38_g4191</name>
</gene>
<feature type="domain" description="Calponin-homology (CH)" evidence="11">
    <location>
        <begin position="18"/>
        <end position="140"/>
    </location>
</feature>
<name>A0A4Q2DR40_9AGAR</name>
<evidence type="ECO:0000259" key="10">
    <source>
        <dbReference type="PROSITE" id="PS50011"/>
    </source>
</evidence>
<feature type="compositionally biased region" description="Basic and acidic residues" evidence="9">
    <location>
        <begin position="379"/>
        <end position="422"/>
    </location>
</feature>
<evidence type="ECO:0000256" key="6">
    <source>
        <dbReference type="ARBA" id="ARBA00022833"/>
    </source>
</evidence>
<dbReference type="SUPFAM" id="SSF56112">
    <property type="entry name" value="Protein kinase-like (PK-like)"/>
    <property type="match status" value="1"/>
</dbReference>
<dbReference type="SUPFAM" id="SSF47576">
    <property type="entry name" value="Calponin-homology domain, CH-domain"/>
    <property type="match status" value="1"/>
</dbReference>
<protein>
    <submittedName>
        <fullName evidence="13">Uncharacterized protein</fullName>
    </submittedName>
</protein>
<feature type="domain" description="Protein kinase" evidence="10">
    <location>
        <begin position="539"/>
        <end position="792"/>
    </location>
</feature>
<evidence type="ECO:0000256" key="1">
    <source>
        <dbReference type="ARBA" id="ARBA00022527"/>
    </source>
</evidence>
<dbReference type="InterPro" id="IPR011009">
    <property type="entry name" value="Kinase-like_dom_sf"/>
</dbReference>
<dbReference type="GO" id="GO:0005737">
    <property type="term" value="C:cytoplasm"/>
    <property type="evidence" value="ECO:0007669"/>
    <property type="project" value="TreeGrafter"/>
</dbReference>
<evidence type="ECO:0000256" key="3">
    <source>
        <dbReference type="ARBA" id="ARBA00022723"/>
    </source>
</evidence>
<dbReference type="GO" id="GO:0004709">
    <property type="term" value="F:MAP kinase kinase kinase activity"/>
    <property type="evidence" value="ECO:0007669"/>
    <property type="project" value="TreeGrafter"/>
</dbReference>
<dbReference type="CDD" id="cd00014">
    <property type="entry name" value="CH_SF"/>
    <property type="match status" value="1"/>
</dbReference>
<feature type="region of interest" description="Disordered" evidence="9">
    <location>
        <begin position="145"/>
        <end position="232"/>
    </location>
</feature>
<dbReference type="SMART" id="SM00109">
    <property type="entry name" value="C1"/>
    <property type="match status" value="1"/>
</dbReference>
<feature type="compositionally biased region" description="Polar residues" evidence="9">
    <location>
        <begin position="148"/>
        <end position="174"/>
    </location>
</feature>
<dbReference type="Pfam" id="PF00130">
    <property type="entry name" value="C1_1"/>
    <property type="match status" value="1"/>
</dbReference>
<dbReference type="SUPFAM" id="SSF57889">
    <property type="entry name" value="Cysteine-rich domain"/>
    <property type="match status" value="1"/>
</dbReference>
<proteinExistence type="predicted"/>
<keyword evidence="4 8" id="KW-0547">Nucleotide-binding</keyword>
<dbReference type="Pfam" id="PF00307">
    <property type="entry name" value="CH"/>
    <property type="match status" value="1"/>
</dbReference>
<dbReference type="InterPro" id="IPR003096">
    <property type="entry name" value="SM22_calponin"/>
</dbReference>
<evidence type="ECO:0000313" key="14">
    <source>
        <dbReference type="Proteomes" id="UP000290288"/>
    </source>
</evidence>
<keyword evidence="1" id="KW-0723">Serine/threonine-protein kinase</keyword>
<evidence type="ECO:0000259" key="12">
    <source>
        <dbReference type="PROSITE" id="PS50081"/>
    </source>
</evidence>
<dbReference type="InterPro" id="IPR000719">
    <property type="entry name" value="Prot_kinase_dom"/>
</dbReference>
<evidence type="ECO:0000256" key="8">
    <source>
        <dbReference type="PROSITE-ProRule" id="PRU10141"/>
    </source>
</evidence>
<organism evidence="13 14">
    <name type="scientific">Candolleomyces aberdarensis</name>
    <dbReference type="NCBI Taxonomy" id="2316362"/>
    <lineage>
        <taxon>Eukaryota</taxon>
        <taxon>Fungi</taxon>
        <taxon>Dikarya</taxon>
        <taxon>Basidiomycota</taxon>
        <taxon>Agaricomycotina</taxon>
        <taxon>Agaricomycetes</taxon>
        <taxon>Agaricomycetidae</taxon>
        <taxon>Agaricales</taxon>
        <taxon>Agaricineae</taxon>
        <taxon>Psathyrellaceae</taxon>
        <taxon>Candolleomyces</taxon>
    </lineage>
</organism>
<dbReference type="PROSITE" id="PS50081">
    <property type="entry name" value="ZF_DAG_PE_2"/>
    <property type="match status" value="1"/>
</dbReference>
<evidence type="ECO:0000256" key="4">
    <source>
        <dbReference type="ARBA" id="ARBA00022741"/>
    </source>
</evidence>
<dbReference type="PANTHER" id="PTHR48016">
    <property type="entry name" value="MAP KINASE KINASE KINASE SSK2-RELATED-RELATED"/>
    <property type="match status" value="1"/>
</dbReference>
<dbReference type="Pfam" id="PF00069">
    <property type="entry name" value="Pkinase"/>
    <property type="match status" value="1"/>
</dbReference>
<dbReference type="CDD" id="cd00029">
    <property type="entry name" value="C1"/>
    <property type="match status" value="1"/>
</dbReference>
<dbReference type="PROSITE" id="PS50011">
    <property type="entry name" value="PROTEIN_KINASE_DOM"/>
    <property type="match status" value="1"/>
</dbReference>
<feature type="region of interest" description="Disordered" evidence="9">
    <location>
        <begin position="244"/>
        <end position="491"/>
    </location>
</feature>
<feature type="compositionally biased region" description="Polar residues" evidence="9">
    <location>
        <begin position="220"/>
        <end position="230"/>
    </location>
</feature>
<dbReference type="PROSITE" id="PS00107">
    <property type="entry name" value="PROTEIN_KINASE_ATP"/>
    <property type="match status" value="1"/>
</dbReference>
<dbReference type="EMBL" id="SDEE01000099">
    <property type="protein sequence ID" value="RXW21672.1"/>
    <property type="molecule type" value="Genomic_DNA"/>
</dbReference>
<feature type="domain" description="Phorbol-ester/DAG-type" evidence="12">
    <location>
        <begin position="873"/>
        <end position="920"/>
    </location>
</feature>
<dbReference type="PROSITE" id="PS00479">
    <property type="entry name" value="ZF_DAG_PE_1"/>
    <property type="match status" value="1"/>
</dbReference>
<dbReference type="FunFam" id="3.30.200.20:FF:000042">
    <property type="entry name" value="Aurora kinase A"/>
    <property type="match status" value="1"/>
</dbReference>
<feature type="compositionally biased region" description="Low complexity" evidence="9">
    <location>
        <begin position="444"/>
        <end position="453"/>
    </location>
</feature>
<dbReference type="InterPro" id="IPR036872">
    <property type="entry name" value="CH_dom_sf"/>
</dbReference>
<reference evidence="13 14" key="1">
    <citation type="submission" date="2019-01" db="EMBL/GenBank/DDBJ databases">
        <title>Draft genome sequence of Psathyrella aberdarensis IHI B618.</title>
        <authorList>
            <person name="Buettner E."/>
            <person name="Kellner H."/>
        </authorList>
    </citation>
    <scope>NUCLEOTIDE SEQUENCE [LARGE SCALE GENOMIC DNA]</scope>
    <source>
        <strain evidence="13 14">IHI B618</strain>
    </source>
</reference>
<dbReference type="InterPro" id="IPR008271">
    <property type="entry name" value="Ser/Thr_kinase_AS"/>
</dbReference>
<dbReference type="CDD" id="cd06627">
    <property type="entry name" value="STKc_Cdc7_like"/>
    <property type="match status" value="1"/>
</dbReference>
<dbReference type="Gene3D" id="1.10.510.10">
    <property type="entry name" value="Transferase(Phosphotransferase) domain 1"/>
    <property type="match status" value="1"/>
</dbReference>
<dbReference type="GO" id="GO:0005524">
    <property type="term" value="F:ATP binding"/>
    <property type="evidence" value="ECO:0007669"/>
    <property type="project" value="UniProtKB-UniRule"/>
</dbReference>
<dbReference type="InterPro" id="IPR050538">
    <property type="entry name" value="MAP_kinase_kinase_kinase"/>
</dbReference>
<evidence type="ECO:0000256" key="7">
    <source>
        <dbReference type="ARBA" id="ARBA00022840"/>
    </source>
</evidence>
<dbReference type="Gene3D" id="3.30.60.20">
    <property type="match status" value="1"/>
</dbReference>
<keyword evidence="7 8" id="KW-0067">ATP-binding</keyword>
<feature type="compositionally biased region" description="Polar residues" evidence="9">
    <location>
        <begin position="331"/>
        <end position="352"/>
    </location>
</feature>
<comment type="caution">
    <text evidence="13">The sequence shown here is derived from an EMBL/GenBank/DDBJ whole genome shotgun (WGS) entry which is preliminary data.</text>
</comment>
<feature type="binding site" evidence="8">
    <location>
        <position position="568"/>
    </location>
    <ligand>
        <name>ATP</name>
        <dbReference type="ChEBI" id="CHEBI:30616"/>
    </ligand>
</feature>